<evidence type="ECO:0000259" key="15">
    <source>
        <dbReference type="PROSITE" id="PS50002"/>
    </source>
</evidence>
<reference evidence="18" key="1">
    <citation type="submission" date="2025-08" db="UniProtKB">
        <authorList>
            <consortium name="Ensembl"/>
        </authorList>
    </citation>
    <scope>IDENTIFICATION</scope>
</reference>
<name>A0A8B9BJJ0_9AVES</name>
<evidence type="ECO:0000256" key="5">
    <source>
        <dbReference type="ARBA" id="ARBA00022490"/>
    </source>
</evidence>
<evidence type="ECO:0000259" key="16">
    <source>
        <dbReference type="PROSITE" id="PS50003"/>
    </source>
</evidence>
<dbReference type="FunFam" id="1.25.40.20:FF:000006">
    <property type="entry name" value="Arf-GAP with SH3 domain, ANK repeat and PH domain-containing protein 2"/>
    <property type="match status" value="1"/>
</dbReference>
<gene>
    <name evidence="18" type="primary">ASAP3</name>
</gene>
<dbReference type="InterPro" id="IPR043593">
    <property type="entry name" value="ASAP"/>
</dbReference>
<dbReference type="GO" id="GO:0016020">
    <property type="term" value="C:membrane"/>
    <property type="evidence" value="ECO:0007669"/>
    <property type="project" value="UniProtKB-SubCell"/>
</dbReference>
<dbReference type="GO" id="GO:0005925">
    <property type="term" value="C:focal adhesion"/>
    <property type="evidence" value="ECO:0007669"/>
    <property type="project" value="TreeGrafter"/>
</dbReference>
<dbReference type="PRINTS" id="PR00405">
    <property type="entry name" value="REVINTRACTNG"/>
</dbReference>
<dbReference type="Ensembl" id="ENSABRT00000007549.1">
    <property type="protein sequence ID" value="ENSABRP00000005235.1"/>
    <property type="gene ID" value="ENSABRG00000003095.1"/>
</dbReference>
<keyword evidence="13" id="KW-0863">Zinc-finger</keyword>
<dbReference type="GO" id="GO:0051492">
    <property type="term" value="P:regulation of stress fiber assembly"/>
    <property type="evidence" value="ECO:0007669"/>
    <property type="project" value="TreeGrafter"/>
</dbReference>
<evidence type="ECO:0000256" key="13">
    <source>
        <dbReference type="PROSITE-ProRule" id="PRU00288"/>
    </source>
</evidence>
<dbReference type="SMART" id="SM00105">
    <property type="entry name" value="ArfGap"/>
    <property type="match status" value="1"/>
</dbReference>
<dbReference type="SUPFAM" id="SSF50044">
    <property type="entry name" value="SH3-domain"/>
    <property type="match status" value="1"/>
</dbReference>
<sequence length="828" mass="90924">VLQRIRKYVKAIHVSGLTHVDNEEQYSEALENFGNNHLSQNNHELSTGFLNLAVFTREVTALFKNLVQNLNNIVSFPLDSLLKGQLKDGRLDSKKQIEKAWKDYETKVGKMEKEKERARLAGVIQAEPSAAELAEDMQKERRLFQLHMCEYLLKASESQMKQGPDFLQIPRHPPRCPVDVSLGLFPPPGHPRSPLLFQLHQAQEEEVKQLTQTRDSLRSILQLDSKEVRNSGSGYSIHQHQGNKQYGTEKSGFLYKKSDGIRKVWQKRKCGVKYGCLTISHSTINRPPVKLNLLTCQVRPHAEEKKCFDLVTHNRTYHFQAEDEQECVVWVSVLQNSKDEALSNAFKGEPNGGAASAGGAADGGVQELTKLVIGEVKNMPGNKQCCDCGAPDPTWLSTNLGILTCIECSGIHRELGVHYSRIQSLTLDVLSTSELLLAVSVGNTRFNEIMEATLPTQDCPKPSAGSDMSARKEYIVAKYMERRYVQRGGRDEPHRLWDAIRTRDLLALLQAFAEGHDLAKPLDAGELALHMAVRYADRSSLPLVDFIIQNGGTLDRVTQDGNTALHYGALYNQPNCLKLLLKGKAAFTTGTGPGYRAGGGGGGGGGGGRTDLGPSLLLGAVPPEDRPCVPINGTGQGAEMGCRWWGSPRQLRVRVSAPQVSPLQRSFKGSSPLATSPPAACPQGRWSCMGMDITNKTYETILVPSRPAPRRAHSEEMPPPLPLKNPTRGGPRPKPGPSPTGESGGGATRRGMLAVTRPRATSLKCPHRKRVKAVADCKGDKARELTFSKGEVIVVTREEDEQSWVGFIEGDGSRTGVFPASFVHLLQD</sequence>
<evidence type="ECO:0000259" key="17">
    <source>
        <dbReference type="PROSITE" id="PS50115"/>
    </source>
</evidence>
<evidence type="ECO:0000256" key="4">
    <source>
        <dbReference type="ARBA" id="ARBA00022468"/>
    </source>
</evidence>
<dbReference type="SUPFAM" id="SSF50729">
    <property type="entry name" value="PH domain-like"/>
    <property type="match status" value="1"/>
</dbReference>
<evidence type="ECO:0000256" key="9">
    <source>
        <dbReference type="ARBA" id="ARBA00023043"/>
    </source>
</evidence>
<reference evidence="18" key="2">
    <citation type="submission" date="2025-09" db="UniProtKB">
        <authorList>
            <consortium name="Ensembl"/>
        </authorList>
    </citation>
    <scope>IDENTIFICATION</scope>
</reference>
<feature type="compositionally biased region" description="Polar residues" evidence="14">
    <location>
        <begin position="663"/>
        <end position="674"/>
    </location>
</feature>
<evidence type="ECO:0000256" key="10">
    <source>
        <dbReference type="ARBA" id="ARBA00023136"/>
    </source>
</evidence>
<dbReference type="InterPro" id="IPR038508">
    <property type="entry name" value="ArfGAP_dom_sf"/>
</dbReference>
<dbReference type="GO" id="GO:0005737">
    <property type="term" value="C:cytoplasm"/>
    <property type="evidence" value="ECO:0007669"/>
    <property type="project" value="UniProtKB-SubCell"/>
</dbReference>
<keyword evidence="3 12" id="KW-0728">SH3 domain</keyword>
<dbReference type="AlphaFoldDB" id="A0A8B9BJJ0"/>
<evidence type="ECO:0000256" key="8">
    <source>
        <dbReference type="ARBA" id="ARBA00022833"/>
    </source>
</evidence>
<dbReference type="CDD" id="cd13251">
    <property type="entry name" value="PH_ASAP"/>
    <property type="match status" value="1"/>
</dbReference>
<evidence type="ECO:0000256" key="2">
    <source>
        <dbReference type="ARBA" id="ARBA00004496"/>
    </source>
</evidence>
<feature type="domain" description="SH3" evidence="15">
    <location>
        <begin position="766"/>
        <end position="828"/>
    </location>
</feature>
<keyword evidence="5" id="KW-0963">Cytoplasm</keyword>
<dbReference type="PROSITE" id="PS50002">
    <property type="entry name" value="SH3"/>
    <property type="match status" value="1"/>
</dbReference>
<evidence type="ECO:0000256" key="14">
    <source>
        <dbReference type="SAM" id="MobiDB-lite"/>
    </source>
</evidence>
<feature type="repeat" description="ANK" evidence="11">
    <location>
        <begin position="524"/>
        <end position="559"/>
    </location>
</feature>
<dbReference type="SUPFAM" id="SSF57863">
    <property type="entry name" value="ArfGap/RecO-like zinc finger"/>
    <property type="match status" value="1"/>
</dbReference>
<dbReference type="GO" id="GO:0005096">
    <property type="term" value="F:GTPase activator activity"/>
    <property type="evidence" value="ECO:0007669"/>
    <property type="project" value="UniProtKB-KW"/>
</dbReference>
<keyword evidence="7" id="KW-0677">Repeat</keyword>
<dbReference type="InterPro" id="IPR047006">
    <property type="entry name" value="ASAP3_ArfGap"/>
</dbReference>
<dbReference type="Gene3D" id="1.10.220.150">
    <property type="entry name" value="Arf GTPase activating protein"/>
    <property type="match status" value="1"/>
</dbReference>
<evidence type="ECO:0000256" key="6">
    <source>
        <dbReference type="ARBA" id="ARBA00022723"/>
    </source>
</evidence>
<dbReference type="InterPro" id="IPR037278">
    <property type="entry name" value="ARFGAP/RecO"/>
</dbReference>
<dbReference type="GeneTree" id="ENSGT00940000161085"/>
<evidence type="ECO:0000256" key="1">
    <source>
        <dbReference type="ARBA" id="ARBA00004370"/>
    </source>
</evidence>
<dbReference type="GO" id="GO:0008270">
    <property type="term" value="F:zinc ion binding"/>
    <property type="evidence" value="ECO:0007669"/>
    <property type="project" value="UniProtKB-KW"/>
</dbReference>
<dbReference type="FunFam" id="1.10.220.150:FF:000002">
    <property type="entry name" value="arf-GAP with SH3 domain, ANK repeat and PH domain-containing protein 1"/>
    <property type="match status" value="1"/>
</dbReference>
<dbReference type="PANTHER" id="PTHR45854">
    <property type="entry name" value="ASAP FAMILY MEMBER"/>
    <property type="match status" value="1"/>
</dbReference>
<keyword evidence="8" id="KW-0862">Zinc</keyword>
<keyword evidence="9 11" id="KW-0040">ANK repeat</keyword>
<dbReference type="PROSITE" id="PS50088">
    <property type="entry name" value="ANK_REPEAT"/>
    <property type="match status" value="1"/>
</dbReference>
<dbReference type="Proteomes" id="UP000694426">
    <property type="component" value="Unplaced"/>
</dbReference>
<dbReference type="InterPro" id="IPR036770">
    <property type="entry name" value="Ankyrin_rpt-contain_sf"/>
</dbReference>
<dbReference type="Pfam" id="PF01412">
    <property type="entry name" value="ArfGap"/>
    <property type="match status" value="1"/>
</dbReference>
<dbReference type="Gene3D" id="2.30.30.40">
    <property type="entry name" value="SH3 Domains"/>
    <property type="match status" value="1"/>
</dbReference>
<comment type="subcellular location">
    <subcellularLocation>
        <location evidence="2">Cytoplasm</location>
    </subcellularLocation>
    <subcellularLocation>
        <location evidence="1">Membrane</location>
    </subcellularLocation>
</comment>
<keyword evidence="6" id="KW-0479">Metal-binding</keyword>
<proteinExistence type="predicted"/>
<dbReference type="InterPro" id="IPR011993">
    <property type="entry name" value="PH-like_dom_sf"/>
</dbReference>
<evidence type="ECO:0000256" key="7">
    <source>
        <dbReference type="ARBA" id="ARBA00022737"/>
    </source>
</evidence>
<evidence type="ECO:0000313" key="18">
    <source>
        <dbReference type="Ensembl" id="ENSABRP00000005235.1"/>
    </source>
</evidence>
<dbReference type="CDD" id="cd17900">
    <property type="entry name" value="ArfGap_ASAP3"/>
    <property type="match status" value="1"/>
</dbReference>
<dbReference type="InterPro" id="IPR001849">
    <property type="entry name" value="PH_domain"/>
</dbReference>
<dbReference type="SUPFAM" id="SSF48403">
    <property type="entry name" value="Ankyrin repeat"/>
    <property type="match status" value="1"/>
</dbReference>
<feature type="domain" description="Arf-GAP" evidence="17">
    <location>
        <begin position="370"/>
        <end position="492"/>
    </location>
</feature>
<evidence type="ECO:0000256" key="11">
    <source>
        <dbReference type="PROSITE-ProRule" id="PRU00023"/>
    </source>
</evidence>
<keyword evidence="19" id="KW-1185">Reference proteome</keyword>
<dbReference type="Gene3D" id="2.30.29.30">
    <property type="entry name" value="Pleckstrin-homology domain (PH domain)/Phosphotyrosine-binding domain (PTB)"/>
    <property type="match status" value="1"/>
</dbReference>
<dbReference type="Pfam" id="PF00169">
    <property type="entry name" value="PH"/>
    <property type="match status" value="1"/>
</dbReference>
<accession>A0A8B9BJJ0</accession>
<dbReference type="FunFam" id="2.30.30.40:FF:000012">
    <property type="entry name" value="Arf-GAP with SH3 domain, ANK repeat and PH domain-containing protein 2"/>
    <property type="match status" value="1"/>
</dbReference>
<dbReference type="SMART" id="SM00233">
    <property type="entry name" value="PH"/>
    <property type="match status" value="1"/>
</dbReference>
<dbReference type="Gene3D" id="1.20.1270.60">
    <property type="entry name" value="Arfaptin homology (AH) domain/BAR domain"/>
    <property type="match status" value="1"/>
</dbReference>
<evidence type="ECO:0000256" key="12">
    <source>
        <dbReference type="PROSITE-ProRule" id="PRU00192"/>
    </source>
</evidence>
<feature type="domain" description="PH" evidence="16">
    <location>
        <begin position="247"/>
        <end position="339"/>
    </location>
</feature>
<evidence type="ECO:0000256" key="3">
    <source>
        <dbReference type="ARBA" id="ARBA00022443"/>
    </source>
</evidence>
<dbReference type="InterPro" id="IPR001452">
    <property type="entry name" value="SH3_domain"/>
</dbReference>
<dbReference type="InterPro" id="IPR037844">
    <property type="entry name" value="PH_ASAP"/>
</dbReference>
<dbReference type="SMART" id="SM00326">
    <property type="entry name" value="SH3"/>
    <property type="match status" value="1"/>
</dbReference>
<dbReference type="GO" id="GO:0001726">
    <property type="term" value="C:ruffle"/>
    <property type="evidence" value="ECO:0007669"/>
    <property type="project" value="TreeGrafter"/>
</dbReference>
<evidence type="ECO:0000313" key="19">
    <source>
        <dbReference type="Proteomes" id="UP000694426"/>
    </source>
</evidence>
<dbReference type="InterPro" id="IPR036028">
    <property type="entry name" value="SH3-like_dom_sf"/>
</dbReference>
<dbReference type="PROSITE" id="PS50003">
    <property type="entry name" value="PH_DOMAIN"/>
    <property type="match status" value="1"/>
</dbReference>
<dbReference type="PANTHER" id="PTHR45854:SF1">
    <property type="entry name" value="ARF-GAP WITH SH3 DOMAIN, ANK REPEAT AND PH DOMAIN-CONTAINING PROTEIN 3"/>
    <property type="match status" value="1"/>
</dbReference>
<feature type="region of interest" description="Disordered" evidence="14">
    <location>
        <begin position="707"/>
        <end position="751"/>
    </location>
</feature>
<dbReference type="Pfam" id="PF07653">
    <property type="entry name" value="SH3_2"/>
    <property type="match status" value="1"/>
</dbReference>
<dbReference type="InterPro" id="IPR027267">
    <property type="entry name" value="AH/BAR_dom_sf"/>
</dbReference>
<dbReference type="Gene3D" id="1.25.40.950">
    <property type="match status" value="1"/>
</dbReference>
<dbReference type="PROSITE" id="PS50115">
    <property type="entry name" value="ARFGAP"/>
    <property type="match status" value="1"/>
</dbReference>
<feature type="region of interest" description="Disordered" evidence="14">
    <location>
        <begin position="663"/>
        <end position="683"/>
    </location>
</feature>
<dbReference type="Pfam" id="PF12796">
    <property type="entry name" value="Ank_2"/>
    <property type="match status" value="1"/>
</dbReference>
<dbReference type="FunFam" id="2.30.29.30:FF:000012">
    <property type="entry name" value="Arf-GAP with SH3 domain, ANK repeat and PH domain-containing protein 2"/>
    <property type="match status" value="1"/>
</dbReference>
<dbReference type="SUPFAM" id="SSF103657">
    <property type="entry name" value="BAR/IMD domain-like"/>
    <property type="match status" value="1"/>
</dbReference>
<dbReference type="InterPro" id="IPR001164">
    <property type="entry name" value="ArfGAP_dom"/>
</dbReference>
<protein>
    <submittedName>
        <fullName evidence="18">ArfGAP with SH3 domain, ankyrin repeat and PH domain 3</fullName>
    </submittedName>
</protein>
<dbReference type="SMART" id="SM00248">
    <property type="entry name" value="ANK"/>
    <property type="match status" value="2"/>
</dbReference>
<dbReference type="InterPro" id="IPR002110">
    <property type="entry name" value="Ankyrin_rpt"/>
</dbReference>
<organism evidence="18 19">
    <name type="scientific">Anser brachyrhynchus</name>
    <name type="common">Pink-footed goose</name>
    <dbReference type="NCBI Taxonomy" id="132585"/>
    <lineage>
        <taxon>Eukaryota</taxon>
        <taxon>Metazoa</taxon>
        <taxon>Chordata</taxon>
        <taxon>Craniata</taxon>
        <taxon>Vertebrata</taxon>
        <taxon>Euteleostomi</taxon>
        <taxon>Archelosauria</taxon>
        <taxon>Archosauria</taxon>
        <taxon>Dinosauria</taxon>
        <taxon>Saurischia</taxon>
        <taxon>Theropoda</taxon>
        <taxon>Coelurosauria</taxon>
        <taxon>Aves</taxon>
        <taxon>Neognathae</taxon>
        <taxon>Galloanserae</taxon>
        <taxon>Anseriformes</taxon>
        <taxon>Anatidae</taxon>
        <taxon>Anserinae</taxon>
        <taxon>Anser</taxon>
    </lineage>
</organism>
<keyword evidence="4" id="KW-0343">GTPase activation</keyword>
<keyword evidence="10" id="KW-0472">Membrane</keyword>